<evidence type="ECO:0000256" key="3">
    <source>
        <dbReference type="ARBA" id="ARBA00022801"/>
    </source>
</evidence>
<evidence type="ECO:0000256" key="1">
    <source>
        <dbReference type="ARBA" id="ARBA00001946"/>
    </source>
</evidence>
<dbReference type="KEGG" id="lai:LAC30SC_06595"/>
<dbReference type="GO" id="GO:0003676">
    <property type="term" value="F:nucleic acid binding"/>
    <property type="evidence" value="ECO:0007669"/>
    <property type="project" value="InterPro"/>
</dbReference>
<dbReference type="RefSeq" id="WP_013642067.1">
    <property type="nucleotide sequence ID" value="NC_015214.1"/>
</dbReference>
<evidence type="ECO:0000313" key="6">
    <source>
        <dbReference type="Proteomes" id="UP000007491"/>
    </source>
</evidence>
<dbReference type="GO" id="GO:0016788">
    <property type="term" value="F:hydrolase activity, acting on ester bonds"/>
    <property type="evidence" value="ECO:0007669"/>
    <property type="project" value="InterPro"/>
</dbReference>
<accession>F0TFE9</accession>
<sequence>MAYRARRVKRGSGPEHRIQNDIIAMLNLNRCSVYRINVGKVRTPDGRYFSTGAPNGMPDLFGFRWIDRRIFFIEVKSPAGRIRPDQMAFHQDLMHLHVIHGIARSIDDARKIVNEGLIGYGYPDTKKKAWL</sequence>
<feature type="domain" description="VRR-NUC" evidence="4">
    <location>
        <begin position="13"/>
        <end position="107"/>
    </location>
</feature>
<dbReference type="Pfam" id="PF08774">
    <property type="entry name" value="VRR_NUC"/>
    <property type="match status" value="1"/>
</dbReference>
<dbReference type="STRING" id="1604.LAC30SC_06595"/>
<dbReference type="Proteomes" id="UP000007491">
    <property type="component" value="Chromosome"/>
</dbReference>
<dbReference type="GO" id="GO:0004518">
    <property type="term" value="F:nuclease activity"/>
    <property type="evidence" value="ECO:0007669"/>
    <property type="project" value="UniProtKB-KW"/>
</dbReference>
<gene>
    <name evidence="5" type="ordered locus">LAC30SC_06595</name>
</gene>
<dbReference type="EMBL" id="CP002559">
    <property type="protein sequence ID" value="ADZ07443.1"/>
    <property type="molecule type" value="Genomic_DNA"/>
</dbReference>
<dbReference type="SMART" id="SM00990">
    <property type="entry name" value="VRR_NUC"/>
    <property type="match status" value="1"/>
</dbReference>
<dbReference type="InterPro" id="IPR011856">
    <property type="entry name" value="tRNA_endonuc-like_dom_sf"/>
</dbReference>
<evidence type="ECO:0000259" key="4">
    <source>
        <dbReference type="SMART" id="SM00990"/>
    </source>
</evidence>
<reference key="2">
    <citation type="submission" date="2011-02" db="EMBL/GenBank/DDBJ databases">
        <authorList>
            <person name="Roh H."/>
            <person name="Ko H.-J."/>
            <person name="Kim S.-H."/>
            <person name="Choi I.-G."/>
            <person name="Oh S."/>
        </authorList>
    </citation>
    <scope>NUCLEOTIDE SEQUENCE</scope>
    <source>
        <strain>30SC</strain>
    </source>
</reference>
<dbReference type="HOGENOM" id="CLU_148000_0_0_9"/>
<keyword evidence="3" id="KW-0378">Hydrolase</keyword>
<evidence type="ECO:0000256" key="2">
    <source>
        <dbReference type="ARBA" id="ARBA00022722"/>
    </source>
</evidence>
<organism evidence="5 6">
    <name type="scientific">Lactobacillus amylovorus</name>
    <dbReference type="NCBI Taxonomy" id="1604"/>
    <lineage>
        <taxon>Bacteria</taxon>
        <taxon>Bacillati</taxon>
        <taxon>Bacillota</taxon>
        <taxon>Bacilli</taxon>
        <taxon>Lactobacillales</taxon>
        <taxon>Lactobacillaceae</taxon>
        <taxon>Lactobacillus</taxon>
    </lineage>
</organism>
<comment type="cofactor">
    <cofactor evidence="1">
        <name>Mg(2+)</name>
        <dbReference type="ChEBI" id="CHEBI:18420"/>
    </cofactor>
</comment>
<dbReference type="AlphaFoldDB" id="F0TFE9"/>
<reference evidence="5 6" key="1">
    <citation type="journal article" date="2011" name="J. Bacteriol.">
        <title>Complete genome sequencing of Lactobacillus acidophilus 30SC, isolated from swine intestine.</title>
        <authorList>
            <person name="Oh S."/>
            <person name="Roh H."/>
            <person name="Ko H.J."/>
            <person name="Kim S."/>
            <person name="Kim K.H."/>
            <person name="Lee S.E."/>
            <person name="Chang I.S."/>
            <person name="Kim S."/>
            <person name="Choi I.G."/>
        </authorList>
    </citation>
    <scope>NUCLEOTIDE SEQUENCE [LARGE SCALE GENOMIC DNA]</scope>
    <source>
        <strain evidence="5 6">30SC</strain>
    </source>
</reference>
<dbReference type="OrthoDB" id="1697409at2"/>
<protein>
    <recommendedName>
        <fullName evidence="4">VRR-NUC domain-containing protein</fullName>
    </recommendedName>
</protein>
<dbReference type="Gene3D" id="3.40.1350.10">
    <property type="match status" value="1"/>
</dbReference>
<name>F0TFE9_LACAM</name>
<evidence type="ECO:0000313" key="5">
    <source>
        <dbReference type="EMBL" id="ADZ07443.1"/>
    </source>
</evidence>
<proteinExistence type="predicted"/>
<keyword evidence="2" id="KW-0540">Nuclease</keyword>
<dbReference type="InterPro" id="IPR014883">
    <property type="entry name" value="VRR_NUC"/>
</dbReference>